<feature type="transmembrane region" description="Helical" evidence="7">
    <location>
        <begin position="61"/>
        <end position="83"/>
    </location>
</feature>
<evidence type="ECO:0000259" key="10">
    <source>
        <dbReference type="Pfam" id="PF21088"/>
    </source>
</evidence>
<dbReference type="Pfam" id="PF05552">
    <property type="entry name" value="MS_channel_1st_1"/>
    <property type="match status" value="1"/>
</dbReference>
<dbReference type="InterPro" id="IPR006686">
    <property type="entry name" value="MscS_channel_CS"/>
</dbReference>
<gene>
    <name evidence="11" type="ORF">KDA27_05685</name>
</gene>
<dbReference type="InterPro" id="IPR023408">
    <property type="entry name" value="MscS_beta-dom_sf"/>
</dbReference>
<dbReference type="InterPro" id="IPR049278">
    <property type="entry name" value="MS_channel_C"/>
</dbReference>
<reference evidence="11" key="1">
    <citation type="submission" date="2020-04" db="EMBL/GenBank/DDBJ databases">
        <authorList>
            <person name="Zhang T."/>
        </authorList>
    </citation>
    <scope>NUCLEOTIDE SEQUENCE</scope>
    <source>
        <strain evidence="11">HKST-UBA02</strain>
    </source>
</reference>
<dbReference type="SUPFAM" id="SSF82861">
    <property type="entry name" value="Mechanosensitive channel protein MscS (YggB), transmembrane region"/>
    <property type="match status" value="1"/>
</dbReference>
<name>A0A956N9X0_UNCEI</name>
<evidence type="ECO:0000259" key="9">
    <source>
        <dbReference type="Pfam" id="PF21082"/>
    </source>
</evidence>
<dbReference type="InterPro" id="IPR011066">
    <property type="entry name" value="MscS_channel_C_sf"/>
</dbReference>
<dbReference type="SUPFAM" id="SSF82689">
    <property type="entry name" value="Mechanosensitive channel protein MscS (YggB), C-terminal domain"/>
    <property type="match status" value="1"/>
</dbReference>
<accession>A0A956N9X0</accession>
<dbReference type="PANTHER" id="PTHR30221">
    <property type="entry name" value="SMALL-CONDUCTANCE MECHANOSENSITIVE CHANNEL"/>
    <property type="match status" value="1"/>
</dbReference>
<evidence type="ECO:0000256" key="7">
    <source>
        <dbReference type="SAM" id="Phobius"/>
    </source>
</evidence>
<protein>
    <submittedName>
        <fullName evidence="11">Mechanosensitive ion channel</fullName>
    </submittedName>
</protein>
<evidence type="ECO:0000256" key="4">
    <source>
        <dbReference type="ARBA" id="ARBA00022692"/>
    </source>
</evidence>
<dbReference type="EMBL" id="JAGQHS010000019">
    <property type="protein sequence ID" value="MCA9755274.1"/>
    <property type="molecule type" value="Genomic_DNA"/>
</dbReference>
<evidence type="ECO:0000256" key="6">
    <source>
        <dbReference type="ARBA" id="ARBA00023136"/>
    </source>
</evidence>
<evidence type="ECO:0000256" key="1">
    <source>
        <dbReference type="ARBA" id="ARBA00004651"/>
    </source>
</evidence>
<evidence type="ECO:0000259" key="8">
    <source>
        <dbReference type="Pfam" id="PF00924"/>
    </source>
</evidence>
<dbReference type="SUPFAM" id="SSF50182">
    <property type="entry name" value="Sm-like ribonucleoproteins"/>
    <property type="match status" value="1"/>
</dbReference>
<evidence type="ECO:0000256" key="3">
    <source>
        <dbReference type="ARBA" id="ARBA00022475"/>
    </source>
</evidence>
<keyword evidence="5 7" id="KW-1133">Transmembrane helix</keyword>
<dbReference type="PROSITE" id="PS01246">
    <property type="entry name" value="UPF0003"/>
    <property type="match status" value="1"/>
</dbReference>
<proteinExistence type="inferred from homology"/>
<dbReference type="InterPro" id="IPR010920">
    <property type="entry name" value="LSM_dom_sf"/>
</dbReference>
<evidence type="ECO:0000256" key="5">
    <source>
        <dbReference type="ARBA" id="ARBA00022989"/>
    </source>
</evidence>
<dbReference type="InterPro" id="IPR049142">
    <property type="entry name" value="MS_channel_1st"/>
</dbReference>
<keyword evidence="3" id="KW-1003">Cell membrane</keyword>
<dbReference type="Gene3D" id="2.30.30.60">
    <property type="match status" value="1"/>
</dbReference>
<feature type="domain" description="Mechanosensitive ion channel MscS" evidence="8">
    <location>
        <begin position="107"/>
        <end position="172"/>
    </location>
</feature>
<dbReference type="Pfam" id="PF21088">
    <property type="entry name" value="MS_channel_1st"/>
    <property type="match status" value="1"/>
</dbReference>
<evidence type="ECO:0000256" key="2">
    <source>
        <dbReference type="ARBA" id="ARBA00008017"/>
    </source>
</evidence>
<dbReference type="PANTHER" id="PTHR30221:SF1">
    <property type="entry name" value="SMALL-CONDUCTANCE MECHANOSENSITIVE CHANNEL"/>
    <property type="match status" value="1"/>
</dbReference>
<feature type="domain" description="Mechanosensitive ion channel MscS C-terminal" evidence="9">
    <location>
        <begin position="180"/>
        <end position="261"/>
    </location>
</feature>
<comment type="similarity">
    <text evidence="2">Belongs to the MscS (TC 1.A.23) family.</text>
</comment>
<comment type="caution">
    <text evidence="11">The sequence shown here is derived from an EMBL/GenBank/DDBJ whole genome shotgun (WGS) entry which is preliminary data.</text>
</comment>
<dbReference type="Proteomes" id="UP000739538">
    <property type="component" value="Unassembled WGS sequence"/>
</dbReference>
<sequence>MEPDTLERIWASVVPFVAQYGLQVIGAVVILVIGRIGSNIVGGVVERGLRKANADPSLRGFLVNMTKIAILAFAVIAALSKFGVQTTSFVAVLGAAGFAVGLALQGSLSNFAAGVMILIFRPIQVGDLIESNGHLGFVKEVGLFVTTLATLDNQKVIIPNATLTGGIINNVNGYGVRRVDLTAGISYGDEMSKAKDILLGILRDHPKVLAEPAPSVAVSELGDSSVNFVVRPWCNAADYWDVYFDVTQSIKERFDAQGVKIPFPQRDVHLFQAAK</sequence>
<dbReference type="InterPro" id="IPR006685">
    <property type="entry name" value="MscS_channel_2nd"/>
</dbReference>
<evidence type="ECO:0000313" key="12">
    <source>
        <dbReference type="Proteomes" id="UP000739538"/>
    </source>
</evidence>
<reference evidence="11" key="2">
    <citation type="journal article" date="2021" name="Microbiome">
        <title>Successional dynamics and alternative stable states in a saline activated sludge microbial community over 9 years.</title>
        <authorList>
            <person name="Wang Y."/>
            <person name="Ye J."/>
            <person name="Ju F."/>
            <person name="Liu L."/>
            <person name="Boyd J.A."/>
            <person name="Deng Y."/>
            <person name="Parks D.H."/>
            <person name="Jiang X."/>
            <person name="Yin X."/>
            <person name="Woodcroft B.J."/>
            <person name="Tyson G.W."/>
            <person name="Hugenholtz P."/>
            <person name="Polz M.F."/>
            <person name="Zhang T."/>
        </authorList>
    </citation>
    <scope>NUCLEOTIDE SEQUENCE</scope>
    <source>
        <strain evidence="11">HKST-UBA02</strain>
    </source>
</reference>
<dbReference type="InterPro" id="IPR011014">
    <property type="entry name" value="MscS_channel_TM-2"/>
</dbReference>
<dbReference type="Pfam" id="PF21082">
    <property type="entry name" value="MS_channel_3rd"/>
    <property type="match status" value="1"/>
</dbReference>
<dbReference type="Gene3D" id="1.10.287.1260">
    <property type="match status" value="1"/>
</dbReference>
<feature type="transmembrane region" description="Helical" evidence="7">
    <location>
        <begin position="89"/>
        <end position="120"/>
    </location>
</feature>
<feature type="domain" description="Mechanosensitive ion channel transmembrane helices 2/3" evidence="10">
    <location>
        <begin position="64"/>
        <end position="105"/>
    </location>
</feature>
<dbReference type="InterPro" id="IPR045275">
    <property type="entry name" value="MscS_archaea/bacteria_type"/>
</dbReference>
<comment type="subcellular location">
    <subcellularLocation>
        <location evidence="1">Cell membrane</location>
        <topology evidence="1">Multi-pass membrane protein</topology>
    </subcellularLocation>
</comment>
<dbReference type="Pfam" id="PF00924">
    <property type="entry name" value="MS_channel_2nd"/>
    <property type="match status" value="1"/>
</dbReference>
<dbReference type="GO" id="GO:0005886">
    <property type="term" value="C:plasma membrane"/>
    <property type="evidence" value="ECO:0007669"/>
    <property type="project" value="UniProtKB-SubCell"/>
</dbReference>
<dbReference type="InterPro" id="IPR008910">
    <property type="entry name" value="MSC_TM_helix"/>
</dbReference>
<feature type="transmembrane region" description="Helical" evidence="7">
    <location>
        <begin position="20"/>
        <end position="41"/>
    </location>
</feature>
<organism evidence="11 12">
    <name type="scientific">Eiseniibacteriota bacterium</name>
    <dbReference type="NCBI Taxonomy" id="2212470"/>
    <lineage>
        <taxon>Bacteria</taxon>
        <taxon>Candidatus Eiseniibacteriota</taxon>
    </lineage>
</organism>
<evidence type="ECO:0000313" key="11">
    <source>
        <dbReference type="EMBL" id="MCA9755274.1"/>
    </source>
</evidence>
<keyword evidence="4 7" id="KW-0812">Transmembrane</keyword>
<keyword evidence="6 7" id="KW-0472">Membrane</keyword>
<dbReference type="Gene3D" id="3.30.70.100">
    <property type="match status" value="1"/>
</dbReference>
<dbReference type="AlphaFoldDB" id="A0A956N9X0"/>
<dbReference type="GO" id="GO:0008381">
    <property type="term" value="F:mechanosensitive monoatomic ion channel activity"/>
    <property type="evidence" value="ECO:0007669"/>
    <property type="project" value="InterPro"/>
</dbReference>